<name>A0A0A1UEI2_ENTIV</name>
<dbReference type="EMBL" id="KB206169">
    <property type="protein sequence ID" value="ELP94893.1"/>
    <property type="molecule type" value="Genomic_DNA"/>
</dbReference>
<proteinExistence type="inferred from homology"/>
<dbReference type="PANTHER" id="PTHR12632">
    <property type="entry name" value="TRANSCRIPTION FACTOR NF-Y ALPHA-RELATED"/>
    <property type="match status" value="1"/>
</dbReference>
<evidence type="ECO:0000256" key="1">
    <source>
        <dbReference type="ARBA" id="ARBA00004123"/>
    </source>
</evidence>
<dbReference type="GO" id="GO:0005634">
    <property type="term" value="C:nucleus"/>
    <property type="evidence" value="ECO:0007669"/>
    <property type="project" value="UniProtKB-SubCell"/>
</dbReference>
<dbReference type="RefSeq" id="XP_004261664.1">
    <property type="nucleotide sequence ID" value="XM_004261616.1"/>
</dbReference>
<dbReference type="GO" id="GO:0003677">
    <property type="term" value="F:DNA binding"/>
    <property type="evidence" value="ECO:0007669"/>
    <property type="project" value="UniProtKB-KW"/>
</dbReference>
<protein>
    <recommendedName>
        <fullName evidence="6">Nuclear transcription factor Y subunit</fullName>
    </recommendedName>
</protein>
<dbReference type="InterPro" id="IPR001289">
    <property type="entry name" value="NFYA"/>
</dbReference>
<keyword evidence="4 6" id="KW-0804">Transcription</keyword>
<evidence type="ECO:0000256" key="6">
    <source>
        <dbReference type="RuleBase" id="RU367155"/>
    </source>
</evidence>
<evidence type="ECO:0000313" key="7">
    <source>
        <dbReference type="EMBL" id="ELP94893.1"/>
    </source>
</evidence>
<evidence type="ECO:0000256" key="4">
    <source>
        <dbReference type="ARBA" id="ARBA00023163"/>
    </source>
</evidence>
<dbReference type="Pfam" id="PF02045">
    <property type="entry name" value="CBFB_NFYA"/>
    <property type="match status" value="1"/>
</dbReference>
<sequence length="172" mass="19430">MPSRFGVVQTEHNTSGNPWNLLPSAYRASFSKNQTNIHIGTPKDAIHWSSSDPTQKYVFVNEKQFERIMKRRKEREDLYGQFGFQSASSKPRKFKYESRHRHAVNRQRGDGGRFCSKKKSEVNTSTISAASPQQNEILAASDTSQISPIAVSAPQISQTILDFSTANAFQFN</sequence>
<dbReference type="Proteomes" id="UP000014680">
    <property type="component" value="Unassembled WGS sequence"/>
</dbReference>
<comment type="subunit">
    <text evidence="6">Heterotrimer.</text>
</comment>
<gene>
    <name evidence="7" type="ORF">EIN_249270</name>
</gene>
<evidence type="ECO:0000256" key="2">
    <source>
        <dbReference type="ARBA" id="ARBA00023015"/>
    </source>
</evidence>
<keyword evidence="5 6" id="KW-0539">Nucleus</keyword>
<comment type="subcellular location">
    <subcellularLocation>
        <location evidence="1 6">Nucleus</location>
    </subcellularLocation>
</comment>
<dbReference type="OMA" id="NIHIGTP"/>
<comment type="function">
    <text evidence="6">Component of the sequence-specific heterotrimeric transcription factor (NF-Y) which specifically recognizes a 5'-CCAAT-3' box motif found in the promoters of its target genes.</text>
</comment>
<evidence type="ECO:0000313" key="8">
    <source>
        <dbReference type="Proteomes" id="UP000014680"/>
    </source>
</evidence>
<dbReference type="OrthoDB" id="26901at2759"/>
<dbReference type="GO" id="GO:0003700">
    <property type="term" value="F:DNA-binding transcription factor activity"/>
    <property type="evidence" value="ECO:0007669"/>
    <property type="project" value="UniProtKB-UniRule"/>
</dbReference>
<keyword evidence="3 6" id="KW-0238">DNA-binding</keyword>
<dbReference type="PROSITE" id="PS51152">
    <property type="entry name" value="NFYA_HAP2_2"/>
    <property type="match status" value="1"/>
</dbReference>
<dbReference type="VEuPathDB" id="AmoebaDB:EIN_249270"/>
<keyword evidence="2 6" id="KW-0805">Transcription regulation</keyword>
<comment type="similarity">
    <text evidence="6">Belongs to the NFYA/HAP2 subunit family.</text>
</comment>
<evidence type="ECO:0000256" key="5">
    <source>
        <dbReference type="ARBA" id="ARBA00023242"/>
    </source>
</evidence>
<reference evidence="7 8" key="1">
    <citation type="submission" date="2012-10" db="EMBL/GenBank/DDBJ databases">
        <authorList>
            <person name="Zafar N."/>
            <person name="Inman J."/>
            <person name="Hall N."/>
            <person name="Lorenzi H."/>
            <person name="Caler E."/>
        </authorList>
    </citation>
    <scope>NUCLEOTIDE SEQUENCE [LARGE SCALE GENOMIC DNA]</scope>
    <source>
        <strain evidence="7 8">IP1</strain>
    </source>
</reference>
<accession>A0A0A1UEI2</accession>
<dbReference type="AlphaFoldDB" id="A0A0A1UEI2"/>
<dbReference type="GeneID" id="14893890"/>
<dbReference type="KEGG" id="eiv:EIN_249270"/>
<dbReference type="Gene3D" id="6.10.250.2430">
    <property type="match status" value="1"/>
</dbReference>
<dbReference type="PRINTS" id="PR00616">
    <property type="entry name" value="CCAATSUBUNTB"/>
</dbReference>
<evidence type="ECO:0000256" key="3">
    <source>
        <dbReference type="ARBA" id="ARBA00023125"/>
    </source>
</evidence>
<keyword evidence="8" id="KW-1185">Reference proteome</keyword>
<dbReference type="SMART" id="SM00521">
    <property type="entry name" value="CBF"/>
    <property type="match status" value="1"/>
</dbReference>
<organism evidence="7 8">
    <name type="scientific">Entamoeba invadens IP1</name>
    <dbReference type="NCBI Taxonomy" id="370355"/>
    <lineage>
        <taxon>Eukaryota</taxon>
        <taxon>Amoebozoa</taxon>
        <taxon>Evosea</taxon>
        <taxon>Archamoebae</taxon>
        <taxon>Mastigamoebida</taxon>
        <taxon>Entamoebidae</taxon>
        <taxon>Entamoeba</taxon>
    </lineage>
</organism>